<dbReference type="HOGENOM" id="CLU_768058_0_0_1"/>
<evidence type="ECO:0000256" key="1">
    <source>
        <dbReference type="SAM" id="MobiDB-lite"/>
    </source>
</evidence>
<keyword evidence="2" id="KW-0472">Membrane</keyword>
<dbReference type="KEGG" id="cme:CYME_CMS435C"/>
<reference evidence="4 5" key="2">
    <citation type="journal article" date="2007" name="BMC Biol.">
        <title>A 100%-complete sequence reveals unusually simple genomic features in the hot-spring red alga Cyanidioschyzon merolae.</title>
        <authorList>
            <person name="Nozaki H."/>
            <person name="Takano H."/>
            <person name="Misumi O."/>
            <person name="Terasawa K."/>
            <person name="Matsuzaki M."/>
            <person name="Maruyama S."/>
            <person name="Nishida K."/>
            <person name="Yagisawa F."/>
            <person name="Yoshida Y."/>
            <person name="Fujiwara T."/>
            <person name="Takio S."/>
            <person name="Tamura K."/>
            <person name="Chung S.J."/>
            <person name="Nakamura S."/>
            <person name="Kuroiwa H."/>
            <person name="Tanaka K."/>
            <person name="Sato N."/>
            <person name="Kuroiwa T."/>
        </authorList>
    </citation>
    <scope>NUCLEOTIDE SEQUENCE [LARGE SCALE GENOMIC DNA]</scope>
    <source>
        <strain evidence="4 5">10D</strain>
    </source>
</reference>
<feature type="compositionally biased region" description="Low complexity" evidence="1">
    <location>
        <begin position="45"/>
        <end position="57"/>
    </location>
</feature>
<keyword evidence="5" id="KW-1185">Reference proteome</keyword>
<dbReference type="OrthoDB" id="18530at2759"/>
<sequence length="361" mass="40458">MGSLSSWFAAPRALRWTRLWLTLLIVLLGVHLRTDAALPVAEVASGDGTSESGSSGTQPNVPVRVQLPLEAKRQSLERERAELLRDAQLGRLSLRDPAVQEKLRKLNEGLLRLQPLIRRNPANAESEQRPNSGPPPDHGTQSGEHRHRPHELGEELAIECLTPDLSSWEPMQCRNQQDPVVIRFGLDTDFQCSWPLESDAAYTLLRDALAMQRAIHCRVPLDNELSAGHLRFFAPVTITLWGIAEGSHLHVNTHVNFVFHAHRGYILGAAAYSVRDHFQIVQPGGVLQLHGKVHWFDGHAFVPYVHEPFRLPPAAARRLTSAVLALWLSTLVLSGVVFTLFYKKVLKVRLIRRLDPTFKAE</sequence>
<gene>
    <name evidence="4" type="ORF">CYME_CMS435C</name>
</gene>
<proteinExistence type="predicted"/>
<dbReference type="AlphaFoldDB" id="M1VHT7"/>
<keyword evidence="2" id="KW-0812">Transmembrane</keyword>
<feature type="signal peptide" evidence="3">
    <location>
        <begin position="1"/>
        <end position="36"/>
    </location>
</feature>
<organism evidence="4 5">
    <name type="scientific">Cyanidioschyzon merolae (strain NIES-3377 / 10D)</name>
    <name type="common">Unicellular red alga</name>
    <dbReference type="NCBI Taxonomy" id="280699"/>
    <lineage>
        <taxon>Eukaryota</taxon>
        <taxon>Rhodophyta</taxon>
        <taxon>Bangiophyceae</taxon>
        <taxon>Cyanidiales</taxon>
        <taxon>Cyanidiaceae</taxon>
        <taxon>Cyanidioschyzon</taxon>
    </lineage>
</organism>
<keyword evidence="3" id="KW-0732">Signal</keyword>
<dbReference type="RefSeq" id="XP_005539028.1">
    <property type="nucleotide sequence ID" value="XM_005538971.1"/>
</dbReference>
<dbReference type="EMBL" id="AP006501">
    <property type="protein sequence ID" value="BAM82992.1"/>
    <property type="molecule type" value="Genomic_DNA"/>
</dbReference>
<feature type="region of interest" description="Disordered" evidence="1">
    <location>
        <begin position="117"/>
        <end position="149"/>
    </location>
</feature>
<dbReference type="GeneID" id="16997510"/>
<evidence type="ECO:0000313" key="4">
    <source>
        <dbReference type="EMBL" id="BAM82992.1"/>
    </source>
</evidence>
<evidence type="ECO:0000256" key="3">
    <source>
        <dbReference type="SAM" id="SignalP"/>
    </source>
</evidence>
<dbReference type="STRING" id="280699.M1VHT7"/>
<feature type="chain" id="PRO_5004018977" evidence="3">
    <location>
        <begin position="37"/>
        <end position="361"/>
    </location>
</feature>
<evidence type="ECO:0000256" key="2">
    <source>
        <dbReference type="SAM" id="Phobius"/>
    </source>
</evidence>
<reference evidence="4 5" key="1">
    <citation type="journal article" date="2004" name="Nature">
        <title>Genome sequence of the ultrasmall unicellular red alga Cyanidioschyzon merolae 10D.</title>
        <authorList>
            <person name="Matsuzaki M."/>
            <person name="Misumi O."/>
            <person name="Shin-i T."/>
            <person name="Maruyama S."/>
            <person name="Takahara M."/>
            <person name="Miyagishima S."/>
            <person name="Mori T."/>
            <person name="Nishida K."/>
            <person name="Yagisawa F."/>
            <person name="Nishida K."/>
            <person name="Yoshida Y."/>
            <person name="Nishimura Y."/>
            <person name="Nakao S."/>
            <person name="Kobayashi T."/>
            <person name="Momoyama Y."/>
            <person name="Higashiyama T."/>
            <person name="Minoda A."/>
            <person name="Sano M."/>
            <person name="Nomoto H."/>
            <person name="Oishi K."/>
            <person name="Hayashi H."/>
            <person name="Ohta F."/>
            <person name="Nishizaka S."/>
            <person name="Haga S."/>
            <person name="Miura S."/>
            <person name="Morishita T."/>
            <person name="Kabeya Y."/>
            <person name="Terasawa K."/>
            <person name="Suzuki Y."/>
            <person name="Ishii Y."/>
            <person name="Asakawa S."/>
            <person name="Takano H."/>
            <person name="Ohta N."/>
            <person name="Kuroiwa H."/>
            <person name="Tanaka K."/>
            <person name="Shimizu N."/>
            <person name="Sugano S."/>
            <person name="Sato N."/>
            <person name="Nozaki H."/>
            <person name="Ogasawara N."/>
            <person name="Kohara Y."/>
            <person name="Kuroiwa T."/>
        </authorList>
    </citation>
    <scope>NUCLEOTIDE SEQUENCE [LARGE SCALE GENOMIC DNA]</scope>
    <source>
        <strain evidence="4 5">10D</strain>
    </source>
</reference>
<dbReference type="PANTHER" id="PTHR40368">
    <property type="entry name" value="YALI0F14399P"/>
    <property type="match status" value="1"/>
</dbReference>
<evidence type="ECO:0000313" key="5">
    <source>
        <dbReference type="Proteomes" id="UP000007014"/>
    </source>
</evidence>
<dbReference type="Proteomes" id="UP000007014">
    <property type="component" value="Chromosome 19"/>
</dbReference>
<accession>M1VHT7</accession>
<dbReference type="PANTHER" id="PTHR40368:SF1">
    <property type="entry name" value="YALI0F14399P"/>
    <property type="match status" value="1"/>
</dbReference>
<protein>
    <submittedName>
        <fullName evidence="4">Uncharacterized protein</fullName>
    </submittedName>
</protein>
<feature type="region of interest" description="Disordered" evidence="1">
    <location>
        <begin position="44"/>
        <end position="63"/>
    </location>
</feature>
<dbReference type="Gramene" id="CMS435CT">
    <property type="protein sequence ID" value="CMS435CT"/>
    <property type="gene ID" value="CMS435C"/>
</dbReference>
<feature type="transmembrane region" description="Helical" evidence="2">
    <location>
        <begin position="319"/>
        <end position="342"/>
    </location>
</feature>
<keyword evidence="2" id="KW-1133">Transmembrane helix</keyword>
<name>M1VHT7_CYAM1</name>